<gene>
    <name evidence="1" type="ORF">MANES_04G038900</name>
</gene>
<accession>A0A2C9VZ92</accession>
<name>A0A2C9VZ92_MANES</name>
<protein>
    <submittedName>
        <fullName evidence="1">Uncharacterized protein</fullName>
    </submittedName>
</protein>
<dbReference type="AlphaFoldDB" id="A0A2C9VZ92"/>
<proteinExistence type="predicted"/>
<reference evidence="1" key="1">
    <citation type="submission" date="2016-02" db="EMBL/GenBank/DDBJ databases">
        <title>WGS assembly of Manihot esculenta.</title>
        <authorList>
            <person name="Bredeson J.V."/>
            <person name="Prochnik S.E."/>
            <person name="Lyons J.B."/>
            <person name="Schmutz J."/>
            <person name="Grimwood J."/>
            <person name="Vrebalov J."/>
            <person name="Bart R.S."/>
            <person name="Amuge T."/>
            <person name="Ferguson M.E."/>
            <person name="Green R."/>
            <person name="Putnam N."/>
            <person name="Stites J."/>
            <person name="Rounsley S."/>
            <person name="Rokhsar D.S."/>
        </authorList>
    </citation>
    <scope>NUCLEOTIDE SEQUENCE [LARGE SCALE GENOMIC DNA]</scope>
    <source>
        <tissue evidence="1">Leaf</tissue>
    </source>
</reference>
<evidence type="ECO:0000313" key="1">
    <source>
        <dbReference type="EMBL" id="OAY51860.1"/>
    </source>
</evidence>
<organism evidence="1">
    <name type="scientific">Manihot esculenta</name>
    <name type="common">Cassava</name>
    <name type="synonym">Jatropha manihot</name>
    <dbReference type="NCBI Taxonomy" id="3983"/>
    <lineage>
        <taxon>Eukaryota</taxon>
        <taxon>Viridiplantae</taxon>
        <taxon>Streptophyta</taxon>
        <taxon>Embryophyta</taxon>
        <taxon>Tracheophyta</taxon>
        <taxon>Spermatophyta</taxon>
        <taxon>Magnoliopsida</taxon>
        <taxon>eudicotyledons</taxon>
        <taxon>Gunneridae</taxon>
        <taxon>Pentapetalae</taxon>
        <taxon>rosids</taxon>
        <taxon>fabids</taxon>
        <taxon>Malpighiales</taxon>
        <taxon>Euphorbiaceae</taxon>
        <taxon>Crotonoideae</taxon>
        <taxon>Manihoteae</taxon>
        <taxon>Manihot</taxon>
    </lineage>
</organism>
<sequence length="66" mass="7945">MSTHASFYLSREQVGLFCTYHSMHKHFLLKKSSPDAQSLVFCRRLNQELFVKQQFLRIFCYSRPRT</sequence>
<dbReference type="EMBL" id="CM004390">
    <property type="protein sequence ID" value="OAY51860.1"/>
    <property type="molecule type" value="Genomic_DNA"/>
</dbReference>